<name>A0A840FIT4_9BURK</name>
<evidence type="ECO:0000313" key="5">
    <source>
        <dbReference type="EMBL" id="MBB4220902.1"/>
    </source>
</evidence>
<dbReference type="InterPro" id="IPR006530">
    <property type="entry name" value="YD"/>
</dbReference>
<reference evidence="5 6" key="1">
    <citation type="submission" date="2020-08" db="EMBL/GenBank/DDBJ databases">
        <title>Genomic Encyclopedia of Type Strains, Phase IV (KMG-V): Genome sequencing to study the core and pangenomes of soil and plant-associated prokaryotes.</title>
        <authorList>
            <person name="Whitman W."/>
        </authorList>
    </citation>
    <scope>NUCLEOTIDE SEQUENCE [LARGE SCALE GENOMIC DNA]</scope>
    <source>
        <strain evidence="5 6">34/80</strain>
    </source>
</reference>
<comment type="caution">
    <text evidence="5">The sequence shown here is derived from an EMBL/GenBank/DDBJ whole genome shotgun (WGS) entry which is preliminary data.</text>
</comment>
<keyword evidence="1" id="KW-0677">Repeat</keyword>
<feature type="domain" description="Teneurin-like YD-shell" evidence="4">
    <location>
        <begin position="1075"/>
        <end position="1252"/>
    </location>
</feature>
<proteinExistence type="predicted"/>
<dbReference type="NCBIfam" id="TIGR03696">
    <property type="entry name" value="Rhs_assc_core"/>
    <property type="match status" value="1"/>
</dbReference>
<dbReference type="InterPro" id="IPR056823">
    <property type="entry name" value="TEN-like_YD-shell"/>
</dbReference>
<dbReference type="InterPro" id="IPR022385">
    <property type="entry name" value="Rhs_assc_core"/>
</dbReference>
<dbReference type="InterPro" id="IPR050708">
    <property type="entry name" value="T6SS_VgrG/RHS"/>
</dbReference>
<dbReference type="NCBIfam" id="TIGR01643">
    <property type="entry name" value="YD_repeat_2x"/>
    <property type="match status" value="8"/>
</dbReference>
<protein>
    <submittedName>
        <fullName evidence="5">RHS repeat-associated protein</fullName>
    </submittedName>
</protein>
<dbReference type="Pfam" id="PF20148">
    <property type="entry name" value="DUF6531"/>
    <property type="match status" value="1"/>
</dbReference>
<evidence type="ECO:0000259" key="4">
    <source>
        <dbReference type="Pfam" id="PF25023"/>
    </source>
</evidence>
<evidence type="ECO:0000259" key="2">
    <source>
        <dbReference type="Pfam" id="PF03527"/>
    </source>
</evidence>
<dbReference type="PANTHER" id="PTHR32305">
    <property type="match status" value="1"/>
</dbReference>
<dbReference type="Pfam" id="PF05593">
    <property type="entry name" value="RHS_repeat"/>
    <property type="match status" value="5"/>
</dbReference>
<evidence type="ECO:0000313" key="6">
    <source>
        <dbReference type="Proteomes" id="UP000524450"/>
    </source>
</evidence>
<dbReference type="EMBL" id="JACIFZ010000002">
    <property type="protein sequence ID" value="MBB4220902.1"/>
    <property type="molecule type" value="Genomic_DNA"/>
</dbReference>
<dbReference type="CDD" id="cd20743">
    <property type="entry name" value="FIX_RhsA-like"/>
    <property type="match status" value="1"/>
</dbReference>
<dbReference type="Proteomes" id="UP000524450">
    <property type="component" value="Unassembled WGS sequence"/>
</dbReference>
<dbReference type="Pfam" id="PF03527">
    <property type="entry name" value="RHS"/>
    <property type="match status" value="1"/>
</dbReference>
<sequence>MAEQEAASKPQATEREPQTAVAPLNTIVKEDVAAASKAVDDWLRSFSGGYVTLERLTMVLGSIPIVGNIMALVDVFLDIINIVEKKAKDGVDAFLNWVSLGINLIGLIPIPPSMAAARMSLRPTLHLVKQELKSAASNLGEAIVTTLVGHLNATIMGELDKFIDGAIAKLDGILKSCADLADKIIDNLVDVMRRVLGQKDLFTVGTPASPETKVHDPKTQSTWSRMWGAAVRYSKQSANYVAKAAASQLPDGVASQVNSVITQMLDFKQQLRGQLSRLADREAQASIMWLLHKLRDALLKKKGKRAAIVPPQAGAVAQKDKPGDQLGHISKQAPANGRGCSIKNGPAPVRKGGSISLALGDESFTHTDFVLAAPLPIEWARTYASDLDAFDRGSLGARWITPYSMRVDIATPTRGARQGQPSLVHHAADGRSHAYPVLAVGQSYFDAIEEVRVWRLSESLLVLDFGKPLPEGEQSEWREIYEYVDSRQPHFRLVTQQAKDGMAIGLRYDHVIAATGERVLSDVISKHGEAVMAHVGTKPDAQTGLIQSLWEIKDGQVVRQLAAYTHDAERDLVSAQDEDGASWSYTYSHHLVTRYTDRTGRGMNLEYDGTGPDAKAVREWSDDGSFALKLEWDRNIRLTYVTDALGGETWHYYDIQGYTYRIIHPDGLQEWFFRDDAKNITRHVHTDGTTDDYTYDADGNLQTHTRADGSRVHYEYDRLHRLTGIRDAEGGVWKRDYDAQGHLTEEIDPLGHKTEYAYDKAGRPVRITDAKGGTKLMSYTPRGRLASLTDCSGKTSRWTYDDRGRLATAVDPAGNVTRHLYSLPQEDAVLRAQGSVPGLLHELVLPDGTREQTLHDPEGRMLAHVDGLGRRTHYSYNRAGLIAGRTDADGHSLRYQWDLLGRLVELRNENGSRHSLRYDPVGRLLEKTDFARRTTRYRYEESTGRLAEVDAGGRVVQLQADAMGRMTERSAGGQVERFAFDRNGRMVEATNSDARLQWFFDPAGNLTREHQHDLQAGRTAIWQHRYDALNQRVATIRPDGHATQWLTYGSGHVHGLLLDGHDIVGFERDDLHREVLREQRNGLTQKLCYDNAGRRLEQQVVPGQASASGALQLQRTYGYDKAGQLVAIGDSHHGNLDYRYDPVGRLVEANSRFGRETFAFDPAGNIAEPDGASAASRAPAVPLLDNLLKAYAGVRYRYDEHGHMVERVCNGRATTFAWDGFGRLSSATDPDGTQTSFAYDPLGRRISKRSRDSITRFGWDGDTLAFESTQSLAAEQEDDGRGWSVHYVHEPRSFAPLVQLRQAHAIVPGRTPDVRELMAANGGAYDIEQDPLWNGELQPGQRSFEADEIAFYQCDHLGTPRDLTDHEGRVGWSAQYKAWGEAREVISEAGRRAGIVNPIRFQGQYFDAETGLHYNRYRYYDPAIGRYVSPDPLGLAGGLNLYAYVGGNPVRGIDPLGLVDINLFPHNEAIRQSADNIPSPPGTFTVGSHGNPSIMTDTALKGITPAQMAQRIKAHPSYTEGQQVQLMSCETGKGTDPYAQKLANELNAPVVAPDKLLWIWPHGAYKPAGQKADGSMDTADPGVWHTFNPKS</sequence>
<evidence type="ECO:0000259" key="3">
    <source>
        <dbReference type="Pfam" id="PF20148"/>
    </source>
</evidence>
<dbReference type="InterPro" id="IPR045351">
    <property type="entry name" value="DUF6531"/>
</dbReference>
<evidence type="ECO:0000256" key="1">
    <source>
        <dbReference type="ARBA" id="ARBA00022737"/>
    </source>
</evidence>
<accession>A0A840FIT4</accession>
<gene>
    <name evidence="5" type="ORF">GGD71_001662</name>
</gene>
<feature type="domain" description="DUF6531" evidence="3">
    <location>
        <begin position="353"/>
        <end position="435"/>
    </location>
</feature>
<dbReference type="InterPro" id="IPR001826">
    <property type="entry name" value="RHS"/>
</dbReference>
<dbReference type="PANTHER" id="PTHR32305:SF15">
    <property type="entry name" value="PROTEIN RHSA-RELATED"/>
    <property type="match status" value="1"/>
</dbReference>
<dbReference type="RefSeq" id="WP_184636807.1">
    <property type="nucleotide sequence ID" value="NZ_JACIFZ010000002.1"/>
</dbReference>
<dbReference type="InterPro" id="IPR031325">
    <property type="entry name" value="RHS_repeat"/>
</dbReference>
<dbReference type="Pfam" id="PF25023">
    <property type="entry name" value="TEN_YD-shell"/>
    <property type="match status" value="1"/>
</dbReference>
<dbReference type="PRINTS" id="PR00394">
    <property type="entry name" value="RHSPROTEIN"/>
</dbReference>
<dbReference type="Gene3D" id="2.180.10.10">
    <property type="entry name" value="RHS repeat-associated core"/>
    <property type="match status" value="2"/>
</dbReference>
<feature type="domain" description="RHS protein conserved region" evidence="2">
    <location>
        <begin position="1349"/>
        <end position="1384"/>
    </location>
</feature>
<organism evidence="5 6">
    <name type="scientific">Variovorax guangxiensis</name>
    <dbReference type="NCBI Taxonomy" id="1775474"/>
    <lineage>
        <taxon>Bacteria</taxon>
        <taxon>Pseudomonadati</taxon>
        <taxon>Pseudomonadota</taxon>
        <taxon>Betaproteobacteria</taxon>
        <taxon>Burkholderiales</taxon>
        <taxon>Comamonadaceae</taxon>
        <taxon>Variovorax</taxon>
    </lineage>
</organism>